<feature type="domain" description="PD-(D/E)XK endonuclease-like" evidence="10">
    <location>
        <begin position="790"/>
        <end position="1045"/>
    </location>
</feature>
<proteinExistence type="predicted"/>
<evidence type="ECO:0000256" key="8">
    <source>
        <dbReference type="ARBA" id="ARBA00023125"/>
    </source>
</evidence>
<dbReference type="GO" id="GO:0004386">
    <property type="term" value="F:helicase activity"/>
    <property type="evidence" value="ECO:0007669"/>
    <property type="project" value="UniProtKB-KW"/>
</dbReference>
<gene>
    <name evidence="12" type="ORF">BTM29_09705</name>
</gene>
<dbReference type="Proteomes" id="UP000187499">
    <property type="component" value="Chromosome"/>
</dbReference>
<dbReference type="GO" id="GO:0004527">
    <property type="term" value="F:exonuclease activity"/>
    <property type="evidence" value="ECO:0007669"/>
    <property type="project" value="UniProtKB-KW"/>
</dbReference>
<dbReference type="InterPro" id="IPR038726">
    <property type="entry name" value="PDDEXK_AddAB-type"/>
</dbReference>
<dbReference type="EMBL" id="CP019323">
    <property type="protein sequence ID" value="APX72808.1"/>
    <property type="molecule type" value="Genomic_DNA"/>
</dbReference>
<evidence type="ECO:0000256" key="4">
    <source>
        <dbReference type="ARBA" id="ARBA00022801"/>
    </source>
</evidence>
<dbReference type="KEGG" id="lalw:BTM29_09705"/>
<keyword evidence="9" id="KW-0234">DNA repair</keyword>
<keyword evidence="2" id="KW-0547">Nucleotide-binding</keyword>
<evidence type="ECO:0000313" key="12">
    <source>
        <dbReference type="EMBL" id="APX72808.1"/>
    </source>
</evidence>
<dbReference type="OrthoDB" id="9758506at2"/>
<protein>
    <submittedName>
        <fullName evidence="12">Uncharacterized protein</fullName>
    </submittedName>
</protein>
<dbReference type="InterPro" id="IPR049035">
    <property type="entry name" value="ADDB_N"/>
</dbReference>
<sequence length="1170" mass="134307">MTLNFVLGKNQFDHQKKIMDLFQKDYKKNPNGQFFFLVPNHIKFESEINTLRSLGNDDDELIATSNVQSFSFSRLAWYFLRDQSIYNTESLTETKSAMLLRNIILQHESELKIFSGMVGKSGFIDQLSSQFTELLNGKVQPDDLESVLNQNNPDLFIDKIEELNIIYSDYFKQISGLATNNFELDALSQYFDEDIHSKNYYFYISGFSSFTAQELNLVRSMIINCSIVDISFSMDIQASNEDDETEFYQRPLRTYNQLSEIAKTNHINHHDELADSLRVLPDIANLEDYWIQSSGYGKKPAAKLDNKNSVQIWKCTNKQTEVSSTSTYIRNLVATQGYRYKDFLILTRDLGQYGSFIESFMENSEVPYFVDLQNKMVDHPFKKMIDLLFAIVNHGLQSSDVIALLRTELLIPEEFVDIDISEFRSAIDLLENFVLANGLTKRNWLGEDFVPNAKLDEEVDQVIINNFQVMNIVKNYIVKLYKKLDAFFKQTHTSIESVTFLYSFLSKCGVFERLINWQKQAMEQNDLAFANQPDQVVSKFNEILDEYVSVFSEETFDSDAFIEILDAAFESANYSQVPSTLDAVSISEIGMIQPEDRKIVIILGATVNNMPGSSVSNDIISDDERQIISNGLEDGKFLKDTDEVINNSEPFLHDIIFTTPKQRLIFTYPNFTDDNKQQELSSYVTRIMKYFDLTEQVVLLNPDTGAVKESQILPYIGSKTSSLNYLIRISRSAKDEKLELSAPWKYVRSVLLDENNDQTKFALNSLDYKNVPTKLDGNTVEQLYGDNMNVSISRLETFYKNEYEYFLKYGLRLQPRKVFEISSSQTGSLFHAVLDGLVKFTNQQQVKIQNLTDEQINKIVGDIFKEKITYPENKIFLSSARMEFIAQQIEKTLKQLVTAIKRQLSRNDFVPRASEVTFGRINGEGNLPGIALKVLGKHWINVRGKIDRIDELKLDNKDYLAVVDYKSSDRDFVFSDFLEGITMQMPTYLQSLVENKDLLTTDNDAKIAGAFYSHIQNPKLILTKKGFTDEDLLGKFKLKGLVLDDETLLKNLDTELVNGPSPILPIKITKAHGLEAAPESVVSESDLFKILNYNRHLITKAGEKIYSGQLELNPFRDHEMKTGLEFSDYRPIFEFDAMLPENDYHEIINYKKIDVLKQIEDVLEGGNEDA</sequence>
<keyword evidence="3" id="KW-0227">DNA damage</keyword>
<keyword evidence="7" id="KW-0067">ATP-binding</keyword>
<dbReference type="Gene3D" id="3.40.50.300">
    <property type="entry name" value="P-loop containing nucleotide triphosphate hydrolases"/>
    <property type="match status" value="4"/>
</dbReference>
<evidence type="ECO:0000256" key="3">
    <source>
        <dbReference type="ARBA" id="ARBA00022763"/>
    </source>
</evidence>
<evidence type="ECO:0000313" key="13">
    <source>
        <dbReference type="Proteomes" id="UP000187499"/>
    </source>
</evidence>
<evidence type="ECO:0000259" key="10">
    <source>
        <dbReference type="Pfam" id="PF12705"/>
    </source>
</evidence>
<dbReference type="GO" id="GO:0005524">
    <property type="term" value="F:ATP binding"/>
    <property type="evidence" value="ECO:0007669"/>
    <property type="project" value="UniProtKB-KW"/>
</dbReference>
<dbReference type="GO" id="GO:0003677">
    <property type="term" value="F:DNA binding"/>
    <property type="evidence" value="ECO:0007669"/>
    <property type="project" value="UniProtKB-KW"/>
</dbReference>
<keyword evidence="8" id="KW-0238">DNA-binding</keyword>
<keyword evidence="4" id="KW-0378">Hydrolase</keyword>
<dbReference type="InterPro" id="IPR027417">
    <property type="entry name" value="P-loop_NTPase"/>
</dbReference>
<evidence type="ECO:0000256" key="1">
    <source>
        <dbReference type="ARBA" id="ARBA00022722"/>
    </source>
</evidence>
<evidence type="ECO:0000256" key="7">
    <source>
        <dbReference type="ARBA" id="ARBA00022840"/>
    </source>
</evidence>
<evidence type="ECO:0000259" key="11">
    <source>
        <dbReference type="Pfam" id="PF21445"/>
    </source>
</evidence>
<keyword evidence="13" id="KW-1185">Reference proteome</keyword>
<keyword evidence="1" id="KW-0540">Nuclease</keyword>
<accession>A0A1P8Q4M0</accession>
<dbReference type="GO" id="GO:0006281">
    <property type="term" value="P:DNA repair"/>
    <property type="evidence" value="ECO:0007669"/>
    <property type="project" value="UniProtKB-KW"/>
</dbReference>
<reference evidence="13" key="1">
    <citation type="submission" date="2016-12" db="EMBL/GenBank/DDBJ databases">
        <authorList>
            <person name="Jung M.Y."/>
            <person name="Lee S.H."/>
        </authorList>
    </citation>
    <scope>NUCLEOTIDE SEQUENCE [LARGE SCALE GENOMIC DNA]</scope>
    <source>
        <strain evidence="13">WiKim39</strain>
    </source>
</reference>
<dbReference type="PANTHER" id="PTHR30591">
    <property type="entry name" value="RECBCD ENZYME SUBUNIT RECC"/>
    <property type="match status" value="1"/>
</dbReference>
<name>A0A1P8Q4M0_9LACO</name>
<evidence type="ECO:0000256" key="6">
    <source>
        <dbReference type="ARBA" id="ARBA00022839"/>
    </source>
</evidence>
<dbReference type="Pfam" id="PF21445">
    <property type="entry name" value="ADDB_N"/>
    <property type="match status" value="1"/>
</dbReference>
<keyword evidence="5" id="KW-0347">Helicase</keyword>
<dbReference type="STRING" id="1847728.BTM29_09705"/>
<dbReference type="Pfam" id="PF12705">
    <property type="entry name" value="PDDEXK_1"/>
    <property type="match status" value="1"/>
</dbReference>
<dbReference type="RefSeq" id="WP_076616793.1">
    <property type="nucleotide sequence ID" value="NZ_CP019323.1"/>
</dbReference>
<dbReference type="SUPFAM" id="SSF52540">
    <property type="entry name" value="P-loop containing nucleoside triphosphate hydrolases"/>
    <property type="match status" value="1"/>
</dbReference>
<evidence type="ECO:0000256" key="5">
    <source>
        <dbReference type="ARBA" id="ARBA00022806"/>
    </source>
</evidence>
<evidence type="ECO:0000256" key="2">
    <source>
        <dbReference type="ARBA" id="ARBA00022741"/>
    </source>
</evidence>
<evidence type="ECO:0000256" key="9">
    <source>
        <dbReference type="ARBA" id="ARBA00023204"/>
    </source>
</evidence>
<keyword evidence="6" id="KW-0269">Exonuclease</keyword>
<dbReference type="PANTHER" id="PTHR30591:SF1">
    <property type="entry name" value="RECBCD ENZYME SUBUNIT RECC"/>
    <property type="match status" value="1"/>
</dbReference>
<dbReference type="AlphaFoldDB" id="A0A1P8Q4M0"/>
<feature type="domain" description="ATP-dependent helicase/deoxyribonuclease subunit B N-terminal" evidence="11">
    <location>
        <begin position="5"/>
        <end position="272"/>
    </location>
</feature>
<organism evidence="12 13">
    <name type="scientific">Companilactobacillus allii</name>
    <dbReference type="NCBI Taxonomy" id="1847728"/>
    <lineage>
        <taxon>Bacteria</taxon>
        <taxon>Bacillati</taxon>
        <taxon>Bacillota</taxon>
        <taxon>Bacilli</taxon>
        <taxon>Lactobacillales</taxon>
        <taxon>Lactobacillaceae</taxon>
        <taxon>Companilactobacillus</taxon>
    </lineage>
</organism>
<dbReference type="GO" id="GO:0006310">
    <property type="term" value="P:DNA recombination"/>
    <property type="evidence" value="ECO:0007669"/>
    <property type="project" value="TreeGrafter"/>
</dbReference>